<dbReference type="SUPFAM" id="SSF101898">
    <property type="entry name" value="NHL repeat"/>
    <property type="match status" value="1"/>
</dbReference>
<reference evidence="2" key="1">
    <citation type="submission" date="2025-08" db="UniProtKB">
        <authorList>
            <consortium name="RefSeq"/>
        </authorList>
    </citation>
    <scope>IDENTIFICATION</scope>
    <source>
        <tissue evidence="2">Whole body</tissue>
    </source>
</reference>
<accession>A0A8B8I8R1</accession>
<dbReference type="AlphaFoldDB" id="A0A8B8I8R1"/>
<sequence length="643" mass="74608">MAAKIKVPKRKKQVVEFTADNIDNTAPVKKILDELQQKNTQAYTFYCHNVKQRHTTQKALQNYHFVVPGYPLNSFDDDWDGDLNVDYFETFPYKCLPPKMITKIKNIQKTDPVTDLMKNKVEWQRGCRNLKLTATFSNMMQKYESLNEEVVQCPKHIVEMAAHLDSDPDTYFNSSYNWYYAGNGNLQIVCIDWVDYLLHSEFTLVYLSEFNKNELLINPEHIASFDCGEDNFIFETICSQNIIALRTKYKIIILKIISDDFQIKIEKVKCSYSELPYCSITFDNHHKNILYVTTLDNRLKIINLDRLKARSVDLKCKSTSSIDNWNTVIGSGRGFYTHVKRNSISIYDKRSNDHVYVWKDVRSITDEIACNDICLARHFEGTSSLYFATDHHLFLMDLRFYQSSNSKVVQRWTHGMESVPTYLSYCNFEMNKDIICLGSQWCEDMCLVPNYNDRLIKETYSGGVTVPFRPPSILNTLNNAKQKMLCHDFYNPIDARLCTAITGVLIMEQGEKYDILMQNSLGDISCHTLFPEHMELFIDDDSAQSLHSWSEPFKLENKEFEVSSIENIASVWKQLKVSDVLEVDGLVIAKKRFNEEDIKDVFDNEEIDSGLQEAWVKAPNETVVDESSMALKLYFSEDEETIS</sequence>
<evidence type="ECO:0000313" key="1">
    <source>
        <dbReference type="Proteomes" id="UP001652626"/>
    </source>
</evidence>
<dbReference type="OrthoDB" id="8195041at2759"/>
<dbReference type="RefSeq" id="XP_026493478.2">
    <property type="nucleotide sequence ID" value="XM_026637693.2"/>
</dbReference>
<dbReference type="GeneID" id="113398791"/>
<evidence type="ECO:0000313" key="2">
    <source>
        <dbReference type="RefSeq" id="XP_026493478.2"/>
    </source>
</evidence>
<name>A0A8B8I8R1_VANTA</name>
<gene>
    <name evidence="2" type="primary">LOC113398791</name>
</gene>
<organism evidence="1 2">
    <name type="scientific">Vanessa tameamea</name>
    <name type="common">Kamehameha butterfly</name>
    <dbReference type="NCBI Taxonomy" id="334116"/>
    <lineage>
        <taxon>Eukaryota</taxon>
        <taxon>Metazoa</taxon>
        <taxon>Ecdysozoa</taxon>
        <taxon>Arthropoda</taxon>
        <taxon>Hexapoda</taxon>
        <taxon>Insecta</taxon>
        <taxon>Pterygota</taxon>
        <taxon>Neoptera</taxon>
        <taxon>Endopterygota</taxon>
        <taxon>Lepidoptera</taxon>
        <taxon>Glossata</taxon>
        <taxon>Ditrysia</taxon>
        <taxon>Papilionoidea</taxon>
        <taxon>Nymphalidae</taxon>
        <taxon>Nymphalinae</taxon>
        <taxon>Vanessa</taxon>
    </lineage>
</organism>
<dbReference type="OMA" id="LSSQWCE"/>
<keyword evidence="1" id="KW-1185">Reference proteome</keyword>
<dbReference type="Proteomes" id="UP001652626">
    <property type="component" value="Chromosome 14"/>
</dbReference>
<proteinExistence type="predicted"/>
<protein>
    <submittedName>
        <fullName evidence="2">Uncharacterized protein LOC113398791</fullName>
    </submittedName>
</protein>